<proteinExistence type="inferred from homology"/>
<dbReference type="SUPFAM" id="SSF52833">
    <property type="entry name" value="Thioredoxin-like"/>
    <property type="match status" value="1"/>
</dbReference>
<dbReference type="Pfam" id="PF01323">
    <property type="entry name" value="DSBA"/>
    <property type="match status" value="1"/>
</dbReference>
<feature type="active site" description="Nucleophile" evidence="2">
    <location>
        <position position="14"/>
    </location>
</feature>
<dbReference type="PIRSF" id="PIRSF006386">
    <property type="entry name" value="HCCAis_GSTk"/>
    <property type="match status" value="1"/>
</dbReference>
<dbReference type="GO" id="GO:0006749">
    <property type="term" value="P:glutathione metabolic process"/>
    <property type="evidence" value="ECO:0007669"/>
    <property type="project" value="TreeGrafter"/>
</dbReference>
<comment type="similarity">
    <text evidence="1">Belongs to the GST superfamily. NadH family.</text>
</comment>
<dbReference type="PANTHER" id="PTHR42943:SF2">
    <property type="entry name" value="GLUTATHIONE S-TRANSFERASE KAPPA 1"/>
    <property type="match status" value="1"/>
</dbReference>
<dbReference type="RefSeq" id="WP_133289782.1">
    <property type="nucleotide sequence ID" value="NZ_SMSJ01000021.1"/>
</dbReference>
<protein>
    <recommendedName>
        <fullName evidence="1">2-hydroxychromene-2-carboxylate isomerase</fullName>
        <ecNumber evidence="1">5.99.1.4</ecNumber>
    </recommendedName>
</protein>
<dbReference type="InterPro" id="IPR014440">
    <property type="entry name" value="HCCAis_GSTk"/>
</dbReference>
<comment type="caution">
    <text evidence="4">The sequence shown here is derived from an EMBL/GenBank/DDBJ whole genome shotgun (WGS) entry which is preliminary data.</text>
</comment>
<dbReference type="EMBL" id="SMSJ01000021">
    <property type="protein sequence ID" value="TDH61458.1"/>
    <property type="molecule type" value="Genomic_DNA"/>
</dbReference>
<accession>A0A4R5QFI0</accession>
<dbReference type="GO" id="GO:0018845">
    <property type="term" value="F:2-hydroxychromene-2-carboxylate isomerase activity"/>
    <property type="evidence" value="ECO:0007669"/>
    <property type="project" value="UniProtKB-UniRule"/>
</dbReference>
<organism evidence="4 5">
    <name type="scientific">Dankookia rubra</name>
    <dbReference type="NCBI Taxonomy" id="1442381"/>
    <lineage>
        <taxon>Bacteria</taxon>
        <taxon>Pseudomonadati</taxon>
        <taxon>Pseudomonadota</taxon>
        <taxon>Alphaproteobacteria</taxon>
        <taxon>Acetobacterales</taxon>
        <taxon>Roseomonadaceae</taxon>
        <taxon>Dankookia</taxon>
    </lineage>
</organism>
<dbReference type="GO" id="GO:0004602">
    <property type="term" value="F:glutathione peroxidase activity"/>
    <property type="evidence" value="ECO:0007669"/>
    <property type="project" value="TreeGrafter"/>
</dbReference>
<evidence type="ECO:0000256" key="2">
    <source>
        <dbReference type="PIRSR" id="PIRSR006386-1"/>
    </source>
</evidence>
<dbReference type="GO" id="GO:1901170">
    <property type="term" value="P:naphthalene catabolic process"/>
    <property type="evidence" value="ECO:0007669"/>
    <property type="project" value="InterPro"/>
</dbReference>
<dbReference type="InterPro" id="IPR051924">
    <property type="entry name" value="GST_Kappa/NadH"/>
</dbReference>
<dbReference type="InterPro" id="IPR036249">
    <property type="entry name" value="Thioredoxin-like_sf"/>
</dbReference>
<comment type="catalytic activity">
    <reaction evidence="1">
        <text>2-hydroxychromene-2-carboxylate = (3E)-4-(2-hydroxyphenyl)-2-oxobut-3-enoate</text>
        <dbReference type="Rhea" id="RHEA:27401"/>
        <dbReference type="ChEBI" id="CHEBI:59350"/>
        <dbReference type="ChEBI" id="CHEBI:59353"/>
        <dbReference type="EC" id="5.99.1.4"/>
    </reaction>
</comment>
<evidence type="ECO:0000256" key="1">
    <source>
        <dbReference type="PIRNR" id="PIRNR006386"/>
    </source>
</evidence>
<evidence type="ECO:0000259" key="3">
    <source>
        <dbReference type="Pfam" id="PF01323"/>
    </source>
</evidence>
<evidence type="ECO:0000313" key="5">
    <source>
        <dbReference type="Proteomes" id="UP000295096"/>
    </source>
</evidence>
<dbReference type="Proteomes" id="UP000295096">
    <property type="component" value="Unassembled WGS sequence"/>
</dbReference>
<keyword evidence="5" id="KW-1185">Reference proteome</keyword>
<dbReference type="EC" id="5.99.1.4" evidence="1"/>
<dbReference type="OrthoDB" id="5244108at2"/>
<reference evidence="4 5" key="1">
    <citation type="journal article" date="2016" name="J. Microbiol.">
        <title>Dankookia rubra gen. nov., sp. nov., an alphaproteobacterium isolated from sediment of a shallow stream.</title>
        <authorList>
            <person name="Kim W.H."/>
            <person name="Kim D.H."/>
            <person name="Kang K."/>
            <person name="Ahn T.Y."/>
        </authorList>
    </citation>
    <scope>NUCLEOTIDE SEQUENCE [LARGE SCALE GENOMIC DNA]</scope>
    <source>
        <strain evidence="4 5">JCM30602</strain>
    </source>
</reference>
<gene>
    <name evidence="4" type="ORF">E2C06_16885</name>
</gene>
<dbReference type="GO" id="GO:0004364">
    <property type="term" value="F:glutathione transferase activity"/>
    <property type="evidence" value="ECO:0007669"/>
    <property type="project" value="TreeGrafter"/>
</dbReference>
<sequence>MTERLVECFYTLSSPWMYFAGPRLRAIAARHGARVLLRPYDFQEVVPRTGGIPLRTRPRPRQDYHALELDRWARHLGMPLVPKPRHYPPADQRPAGRMVMAAEARGLDAQALSHAILRALWVEERDIADPAVRAAIGDALGMDGAALVAAEESPAIHADWAANNAAAAARGVFGSPTFFLGDLWLWGQDRLFFLEKALAGEAVQTP</sequence>
<feature type="domain" description="DSBA-like thioredoxin" evidence="3">
    <location>
        <begin position="6"/>
        <end position="199"/>
    </location>
</feature>
<dbReference type="InterPro" id="IPR001853">
    <property type="entry name" value="DSBA-like_thioredoxin_dom"/>
</dbReference>
<dbReference type="PANTHER" id="PTHR42943">
    <property type="entry name" value="GLUTATHIONE S-TRANSFERASE KAPPA"/>
    <property type="match status" value="1"/>
</dbReference>
<evidence type="ECO:0000313" key="4">
    <source>
        <dbReference type="EMBL" id="TDH61458.1"/>
    </source>
</evidence>
<dbReference type="Gene3D" id="3.40.30.10">
    <property type="entry name" value="Glutaredoxin"/>
    <property type="match status" value="1"/>
</dbReference>
<keyword evidence="1 4" id="KW-0413">Isomerase</keyword>
<name>A0A4R5QFI0_9PROT</name>
<dbReference type="AlphaFoldDB" id="A0A4R5QFI0"/>
<dbReference type="CDD" id="cd03022">
    <property type="entry name" value="DsbA_HCCA_Iso"/>
    <property type="match status" value="1"/>
</dbReference>
<dbReference type="InterPro" id="IPR044087">
    <property type="entry name" value="NahD-like"/>
</dbReference>